<dbReference type="SUPFAM" id="SSF46626">
    <property type="entry name" value="Cytochrome c"/>
    <property type="match status" value="1"/>
</dbReference>
<evidence type="ECO:0000259" key="5">
    <source>
        <dbReference type="PROSITE" id="PS51007"/>
    </source>
</evidence>
<dbReference type="EMBL" id="FQUX01000003">
    <property type="protein sequence ID" value="SHF31955.1"/>
    <property type="molecule type" value="Genomic_DNA"/>
</dbReference>
<name>A0A1M5AP52_9FLAO</name>
<dbReference type="InterPro" id="IPR051459">
    <property type="entry name" value="Cytochrome_c-type_DH"/>
</dbReference>
<feature type="domain" description="Cytochrome c" evidence="5">
    <location>
        <begin position="27"/>
        <end position="115"/>
    </location>
</feature>
<dbReference type="GO" id="GO:0046872">
    <property type="term" value="F:metal ion binding"/>
    <property type="evidence" value="ECO:0007669"/>
    <property type="project" value="UniProtKB-KW"/>
</dbReference>
<dbReference type="Pfam" id="PF00034">
    <property type="entry name" value="Cytochrom_C"/>
    <property type="match status" value="1"/>
</dbReference>
<dbReference type="OrthoDB" id="9811395at2"/>
<evidence type="ECO:0000256" key="1">
    <source>
        <dbReference type="ARBA" id="ARBA00022617"/>
    </source>
</evidence>
<dbReference type="GO" id="GO:0009055">
    <property type="term" value="F:electron transfer activity"/>
    <property type="evidence" value="ECO:0007669"/>
    <property type="project" value="InterPro"/>
</dbReference>
<reference evidence="7" key="1">
    <citation type="submission" date="2016-11" db="EMBL/GenBank/DDBJ databases">
        <authorList>
            <person name="Varghese N."/>
            <person name="Submissions S."/>
        </authorList>
    </citation>
    <scope>NUCLEOTIDE SEQUENCE [LARGE SCALE GENOMIC DNA]</scope>
    <source>
        <strain evidence="7">DSM 17539</strain>
    </source>
</reference>
<dbReference type="Proteomes" id="UP000184406">
    <property type="component" value="Unassembled WGS sequence"/>
</dbReference>
<protein>
    <submittedName>
        <fullName evidence="6">Cytochrome c, mono-and diheme variants</fullName>
    </submittedName>
</protein>
<proteinExistence type="predicted"/>
<dbReference type="AlphaFoldDB" id="A0A1M5AP52"/>
<keyword evidence="3 4" id="KW-0408">Iron</keyword>
<evidence type="ECO:0000256" key="4">
    <source>
        <dbReference type="PROSITE-ProRule" id="PRU00433"/>
    </source>
</evidence>
<keyword evidence="2 4" id="KW-0479">Metal-binding</keyword>
<accession>A0A1M5AP52</accession>
<organism evidence="6 7">
    <name type="scientific">Arenibacter palladensis</name>
    <dbReference type="NCBI Taxonomy" id="237373"/>
    <lineage>
        <taxon>Bacteria</taxon>
        <taxon>Pseudomonadati</taxon>
        <taxon>Bacteroidota</taxon>
        <taxon>Flavobacteriia</taxon>
        <taxon>Flavobacteriales</taxon>
        <taxon>Flavobacteriaceae</taxon>
        <taxon>Arenibacter</taxon>
    </lineage>
</organism>
<gene>
    <name evidence="6" type="ORF">SAMN03080594_103332</name>
</gene>
<dbReference type="PROSITE" id="PS51007">
    <property type="entry name" value="CYTC"/>
    <property type="match status" value="1"/>
</dbReference>
<dbReference type="GO" id="GO:0020037">
    <property type="term" value="F:heme binding"/>
    <property type="evidence" value="ECO:0007669"/>
    <property type="project" value="InterPro"/>
</dbReference>
<dbReference type="PANTHER" id="PTHR35008:SF8">
    <property type="entry name" value="ALCOHOL DEHYDROGENASE CYTOCHROME C SUBUNIT"/>
    <property type="match status" value="1"/>
</dbReference>
<evidence type="ECO:0000256" key="2">
    <source>
        <dbReference type="ARBA" id="ARBA00022723"/>
    </source>
</evidence>
<dbReference type="Gene3D" id="1.10.760.10">
    <property type="entry name" value="Cytochrome c-like domain"/>
    <property type="match status" value="1"/>
</dbReference>
<evidence type="ECO:0000256" key="3">
    <source>
        <dbReference type="ARBA" id="ARBA00023004"/>
    </source>
</evidence>
<dbReference type="InterPro" id="IPR036909">
    <property type="entry name" value="Cyt_c-like_dom_sf"/>
</dbReference>
<sequence>MKLLLLTYILTISLLSYLLFQDKELEESINRGAEIYSDFCINCHMANGEGVEKTFPPLAKSDFLLNKREESIRGVKYGQQGYILVNGVAYNNIMPPMGLEDEEIADVMNYILNSWGNKSDSIVTPEEVSMNVNK</sequence>
<dbReference type="RefSeq" id="WP_072861935.1">
    <property type="nucleotide sequence ID" value="NZ_FQUX01000003.1"/>
</dbReference>
<evidence type="ECO:0000313" key="7">
    <source>
        <dbReference type="Proteomes" id="UP000184406"/>
    </source>
</evidence>
<keyword evidence="1 4" id="KW-0349">Heme</keyword>
<evidence type="ECO:0000313" key="6">
    <source>
        <dbReference type="EMBL" id="SHF31955.1"/>
    </source>
</evidence>
<dbReference type="InterPro" id="IPR009056">
    <property type="entry name" value="Cyt_c-like_dom"/>
</dbReference>
<dbReference type="PANTHER" id="PTHR35008">
    <property type="entry name" value="BLL4482 PROTEIN-RELATED"/>
    <property type="match status" value="1"/>
</dbReference>
<keyword evidence="7" id="KW-1185">Reference proteome</keyword>